<dbReference type="GO" id="GO:0042373">
    <property type="term" value="P:vitamin K metabolic process"/>
    <property type="evidence" value="ECO:0007669"/>
    <property type="project" value="InterPro"/>
</dbReference>
<evidence type="ECO:0000256" key="8">
    <source>
        <dbReference type="ARBA" id="ARBA00023002"/>
    </source>
</evidence>
<dbReference type="GO" id="GO:0047057">
    <property type="term" value="F:vitamin-K-epoxide reductase (warfarin-sensitive) activity"/>
    <property type="evidence" value="ECO:0007669"/>
    <property type="project" value="UniProtKB-EC"/>
</dbReference>
<feature type="domain" description="Vitamin K epoxide reductase" evidence="12">
    <location>
        <begin position="12"/>
        <end position="60"/>
    </location>
</feature>
<dbReference type="GO" id="GO:0005789">
    <property type="term" value="C:endoplasmic reticulum membrane"/>
    <property type="evidence" value="ECO:0007669"/>
    <property type="project" value="UniProtKB-SubCell"/>
</dbReference>
<dbReference type="Gene3D" id="1.20.1440.130">
    <property type="entry name" value="VKOR domain"/>
    <property type="match status" value="1"/>
</dbReference>
<dbReference type="PANTHER" id="PTHR14519:SF5">
    <property type="entry name" value="VITAMIN K EPOXIDE REDUCTASE COMPLEX SUBUNIT 1-LIKE PROTEIN 1"/>
    <property type="match status" value="1"/>
</dbReference>
<accession>A0A1B0GIH0</accession>
<comment type="similarity">
    <text evidence="2">Belongs to the VKOR family.</text>
</comment>
<comment type="subcellular location">
    <subcellularLocation>
        <location evidence="1">Endoplasmic reticulum membrane</location>
        <topology evidence="1">Multi-pass membrane protein</topology>
    </subcellularLocation>
</comment>
<keyword evidence="4" id="KW-0812">Transmembrane</keyword>
<keyword evidence="7" id="KW-1133">Transmembrane helix</keyword>
<dbReference type="Proteomes" id="UP000092461">
    <property type="component" value="Unassembled WGS sequence"/>
</dbReference>
<keyword evidence="10" id="KW-1015">Disulfide bond</keyword>
<keyword evidence="8" id="KW-0560">Oxidoreductase</keyword>
<protein>
    <recommendedName>
        <fullName evidence="3">vitamin-K-epoxide reductase (warfarin-sensitive)</fullName>
        <ecNumber evidence="3">1.17.4.4</ecNumber>
    </recommendedName>
</protein>
<evidence type="ECO:0000256" key="6">
    <source>
        <dbReference type="ARBA" id="ARBA00022824"/>
    </source>
</evidence>
<evidence type="ECO:0000256" key="11">
    <source>
        <dbReference type="ARBA" id="ARBA00023284"/>
    </source>
</evidence>
<dbReference type="AlphaFoldDB" id="A0A1B0GIH0"/>
<dbReference type="InterPro" id="IPR038354">
    <property type="entry name" value="VKOR_sf"/>
</dbReference>
<dbReference type="VEuPathDB" id="VectorBase:LLOJ004514"/>
<dbReference type="EMBL" id="AJWK01014106">
    <property type="status" value="NOT_ANNOTATED_CDS"/>
    <property type="molecule type" value="Genomic_DNA"/>
</dbReference>
<keyword evidence="11" id="KW-0676">Redox-active center</keyword>
<evidence type="ECO:0000256" key="9">
    <source>
        <dbReference type="ARBA" id="ARBA00023136"/>
    </source>
</evidence>
<dbReference type="EnsemblMetazoa" id="LLOJ004514-RA">
    <property type="protein sequence ID" value="LLOJ004514-PA"/>
    <property type="gene ID" value="LLOJ004514"/>
</dbReference>
<proteinExistence type="inferred from homology"/>
<reference evidence="13" key="1">
    <citation type="submission" date="2020-05" db="UniProtKB">
        <authorList>
            <consortium name="EnsemblMetazoa"/>
        </authorList>
    </citation>
    <scope>IDENTIFICATION</scope>
    <source>
        <strain evidence="13">Jacobina</strain>
    </source>
</reference>
<evidence type="ECO:0000256" key="10">
    <source>
        <dbReference type="ARBA" id="ARBA00023157"/>
    </source>
</evidence>
<dbReference type="InterPro" id="IPR042406">
    <property type="entry name" value="VKORC1/VKORC1L1"/>
</dbReference>
<dbReference type="EC" id="1.17.4.4" evidence="3"/>
<sequence>MSVNECQFSSSMVVSSMIGLLLSVYTTHVELQLELDNDYEALCDLNEGISCTKVFSSKGAIQ</sequence>
<keyword evidence="5" id="KW-0874">Quinone</keyword>
<dbReference type="PANTHER" id="PTHR14519">
    <property type="entry name" value="VITAMIN K EPOXIDE REDUCTASE COMPLEX, SUBUNIT 1"/>
    <property type="match status" value="1"/>
</dbReference>
<keyword evidence="9" id="KW-0472">Membrane</keyword>
<evidence type="ECO:0000256" key="7">
    <source>
        <dbReference type="ARBA" id="ARBA00022989"/>
    </source>
</evidence>
<evidence type="ECO:0000256" key="1">
    <source>
        <dbReference type="ARBA" id="ARBA00004477"/>
    </source>
</evidence>
<evidence type="ECO:0000256" key="2">
    <source>
        <dbReference type="ARBA" id="ARBA00006214"/>
    </source>
</evidence>
<keyword evidence="14" id="KW-1185">Reference proteome</keyword>
<evidence type="ECO:0000313" key="13">
    <source>
        <dbReference type="EnsemblMetazoa" id="LLOJ004514-PA"/>
    </source>
</evidence>
<name>A0A1B0GIH0_LUTLO</name>
<organism evidence="13 14">
    <name type="scientific">Lutzomyia longipalpis</name>
    <name type="common">Sand fly</name>
    <dbReference type="NCBI Taxonomy" id="7200"/>
    <lineage>
        <taxon>Eukaryota</taxon>
        <taxon>Metazoa</taxon>
        <taxon>Ecdysozoa</taxon>
        <taxon>Arthropoda</taxon>
        <taxon>Hexapoda</taxon>
        <taxon>Insecta</taxon>
        <taxon>Pterygota</taxon>
        <taxon>Neoptera</taxon>
        <taxon>Endopterygota</taxon>
        <taxon>Diptera</taxon>
        <taxon>Nematocera</taxon>
        <taxon>Psychodoidea</taxon>
        <taxon>Psychodidae</taxon>
        <taxon>Lutzomyia</taxon>
        <taxon>Lutzomyia</taxon>
    </lineage>
</organism>
<keyword evidence="6" id="KW-0256">Endoplasmic reticulum</keyword>
<evidence type="ECO:0000313" key="14">
    <source>
        <dbReference type="Proteomes" id="UP000092461"/>
    </source>
</evidence>
<dbReference type="Pfam" id="PF07884">
    <property type="entry name" value="VKOR"/>
    <property type="match status" value="1"/>
</dbReference>
<evidence type="ECO:0000256" key="3">
    <source>
        <dbReference type="ARBA" id="ARBA00012278"/>
    </source>
</evidence>
<dbReference type="InterPro" id="IPR012932">
    <property type="entry name" value="VKOR"/>
</dbReference>
<evidence type="ECO:0000256" key="4">
    <source>
        <dbReference type="ARBA" id="ARBA00022692"/>
    </source>
</evidence>
<evidence type="ECO:0000259" key="12">
    <source>
        <dbReference type="Pfam" id="PF07884"/>
    </source>
</evidence>
<evidence type="ECO:0000256" key="5">
    <source>
        <dbReference type="ARBA" id="ARBA00022719"/>
    </source>
</evidence>
<dbReference type="GO" id="GO:0048038">
    <property type="term" value="F:quinone binding"/>
    <property type="evidence" value="ECO:0007669"/>
    <property type="project" value="UniProtKB-KW"/>
</dbReference>